<comment type="subcellular location">
    <subcellularLocation>
        <location evidence="1 9">Nucleus</location>
    </subcellularLocation>
</comment>
<evidence type="ECO:0000256" key="2">
    <source>
        <dbReference type="ARBA" id="ARBA00006543"/>
    </source>
</evidence>
<evidence type="ECO:0000313" key="11">
    <source>
        <dbReference type="EMBL" id="EXJ85928.1"/>
    </source>
</evidence>
<evidence type="ECO:0000259" key="10">
    <source>
        <dbReference type="Pfam" id="PF11635"/>
    </source>
</evidence>
<accession>W9Y0E0</accession>
<keyword evidence="4 9" id="KW-0805">Transcription regulation</keyword>
<reference evidence="11 12" key="1">
    <citation type="submission" date="2013-03" db="EMBL/GenBank/DDBJ databases">
        <title>The Genome Sequence of Capronia coronata CBS 617.96.</title>
        <authorList>
            <consortium name="The Broad Institute Genomics Platform"/>
            <person name="Cuomo C."/>
            <person name="de Hoog S."/>
            <person name="Gorbushina A."/>
            <person name="Walker B."/>
            <person name="Young S.K."/>
            <person name="Zeng Q."/>
            <person name="Gargeya S."/>
            <person name="Fitzgerald M."/>
            <person name="Haas B."/>
            <person name="Abouelleil A."/>
            <person name="Allen A.W."/>
            <person name="Alvarado L."/>
            <person name="Arachchi H.M."/>
            <person name="Berlin A.M."/>
            <person name="Chapman S.B."/>
            <person name="Gainer-Dewar J."/>
            <person name="Goldberg J."/>
            <person name="Griggs A."/>
            <person name="Gujja S."/>
            <person name="Hansen M."/>
            <person name="Howarth C."/>
            <person name="Imamovic A."/>
            <person name="Ireland A."/>
            <person name="Larimer J."/>
            <person name="McCowan C."/>
            <person name="Murphy C."/>
            <person name="Pearson M."/>
            <person name="Poon T.W."/>
            <person name="Priest M."/>
            <person name="Roberts A."/>
            <person name="Saif S."/>
            <person name="Shea T."/>
            <person name="Sisk P."/>
            <person name="Sykes S."/>
            <person name="Wortman J."/>
            <person name="Nusbaum C."/>
            <person name="Birren B."/>
        </authorList>
    </citation>
    <scope>NUCLEOTIDE SEQUENCE [LARGE SCALE GENOMIC DNA]</scope>
    <source>
        <strain evidence="11 12">CBS 617.96</strain>
    </source>
</reference>
<dbReference type="PANTHER" id="PTHR13224:SF6">
    <property type="entry name" value="MEDIATOR OF RNA POLYMERASE II TRANSCRIPTION SUBUNIT 16"/>
    <property type="match status" value="1"/>
</dbReference>
<dbReference type="AlphaFoldDB" id="W9Y0E0"/>
<dbReference type="HOGENOM" id="CLU_313303_0_0_1"/>
<dbReference type="SUPFAM" id="SSF69304">
    <property type="entry name" value="Tricorn protease N-terminal domain"/>
    <property type="match status" value="1"/>
</dbReference>
<comment type="similarity">
    <text evidence="2 9">Belongs to the Mediator complex subunit 16 family.</text>
</comment>
<dbReference type="InterPro" id="IPR021665">
    <property type="entry name" value="Mediator_Med16_N"/>
</dbReference>
<keyword evidence="7 9" id="KW-0539">Nucleus</keyword>
<dbReference type="OrthoDB" id="4139168at2759"/>
<dbReference type="PANTHER" id="PTHR13224">
    <property type="entry name" value="THYROID HORMONE RECEPTOR-ASSOCIATED PROTEIN-RELATED"/>
    <property type="match status" value="1"/>
</dbReference>
<proteinExistence type="inferred from homology"/>
<feature type="domain" description="Mediator complex subunit Med16 N-terminal" evidence="10">
    <location>
        <begin position="155"/>
        <end position="458"/>
    </location>
</feature>
<name>W9Y0E0_9EURO</name>
<gene>
    <name evidence="9" type="primary">MED16</name>
    <name evidence="11" type="ORF">A1O1_06297</name>
</gene>
<dbReference type="GO" id="GO:0045893">
    <property type="term" value="P:positive regulation of DNA-templated transcription"/>
    <property type="evidence" value="ECO:0007669"/>
    <property type="project" value="TreeGrafter"/>
</dbReference>
<dbReference type="Proteomes" id="UP000019484">
    <property type="component" value="Unassembled WGS sequence"/>
</dbReference>
<evidence type="ECO:0000256" key="4">
    <source>
        <dbReference type="ARBA" id="ARBA00023015"/>
    </source>
</evidence>
<keyword evidence="6 9" id="KW-0804">Transcription</keyword>
<evidence type="ECO:0000256" key="5">
    <source>
        <dbReference type="ARBA" id="ARBA00023159"/>
    </source>
</evidence>
<evidence type="ECO:0000256" key="3">
    <source>
        <dbReference type="ARBA" id="ARBA00019614"/>
    </source>
</evidence>
<dbReference type="RefSeq" id="XP_007725366.1">
    <property type="nucleotide sequence ID" value="XM_007727176.1"/>
</dbReference>
<dbReference type="eggNOG" id="ENOG502QQU3">
    <property type="taxonomic scope" value="Eukaryota"/>
</dbReference>
<evidence type="ECO:0000256" key="6">
    <source>
        <dbReference type="ARBA" id="ARBA00023163"/>
    </source>
</evidence>
<comment type="function">
    <text evidence="9">Component of the Mediator complex, a coactivator involved in the regulated transcription of nearly all RNA polymerase II-dependent genes. Mediator functions as a bridge to convey information from gene-specific regulatory proteins to the basal RNA polymerase II transcription machinery. Mediator is recruited to promoters by direct interactions with regulatory proteins and serves as a scaffold for the assembly of a functional preinitiation complex with RNA polymerase II and the general transcription factors.</text>
</comment>
<evidence type="ECO:0000256" key="7">
    <source>
        <dbReference type="ARBA" id="ARBA00023242"/>
    </source>
</evidence>
<dbReference type="Pfam" id="PF11635">
    <property type="entry name" value="Med16_N"/>
    <property type="match status" value="1"/>
</dbReference>
<dbReference type="STRING" id="1182541.W9Y0E0"/>
<evidence type="ECO:0000256" key="1">
    <source>
        <dbReference type="ARBA" id="ARBA00004123"/>
    </source>
</evidence>
<dbReference type="EMBL" id="AMWN01000005">
    <property type="protein sequence ID" value="EXJ85928.1"/>
    <property type="molecule type" value="Genomic_DNA"/>
</dbReference>
<dbReference type="GeneID" id="19161165"/>
<keyword evidence="5 9" id="KW-0010">Activator</keyword>
<dbReference type="InterPro" id="IPR048338">
    <property type="entry name" value="Mediator_Med16"/>
</dbReference>
<evidence type="ECO:0000256" key="8">
    <source>
        <dbReference type="ARBA" id="ARBA00032015"/>
    </source>
</evidence>
<evidence type="ECO:0000256" key="9">
    <source>
        <dbReference type="RuleBase" id="RU364149"/>
    </source>
</evidence>
<keyword evidence="12" id="KW-1185">Reference proteome</keyword>
<sequence>MDHPGDFAPEAFFDQNSMHQIQHINPTTELGSVPNVALPPNLTVIEQLHRRWYSGCLERIAWSRHGNIASISDDGSTVYLECLRYSHDAKAWQLNDRHALTTIFEDAVNLSWSATGGELAVVDLKGRTWVYHTSLVAINRLILARRGDLDEPSELSQPVGVTWLNQDRQERLRNVVTLATKADSRWVHNNARAKPLGPYWHRAILVVHRSGLLTLCFQRGDGQYTKVTKHLSPSEDILYSHASFAPTLEGKMLVALHSFKALISVCLISFDWTEVRQAVEGLPAINVEYAPSKVSSQPAGSSTLGDMYDPDSWRLTHLEVVQSPDMEKAAQTPPTILAISSGVNKAVSIVDHGYLVSSMIKRWAVTSVEQKLHPRFAELPSKGSSKVGSPSTYALQRRADKEEQVITTVHHVDGYPALVVTTQEGRTDFLSSEDLSPVSFAASATETSSMSQAGFVFPFVPNAVCSSFSPSACVKADLMQDGKTQIVTMEHQVAQVQMQSQQSPDPNADVAIAALNLTFARACWTNSTCDDVLMCALHSIPTAITPTIVSGMYRSLFRDNEFVHEKTPGSELEKLFHKQVMGRVMAYHACLVANCPQLPSIAPTEGRKGWSLSAQWAWVANNIRHTATLLFMNLKEVQNLNVVMTEDFTDMLCSNIRWGLSVVRFIISTILEVGDRETNPEMFDDKDIGRLGDTKGDGSQGLVALLINIHCSRQFLVAFVRAVRAYAKGTEPKTPHHVQVLQCIQQQTTNKGISFQAIEALLEYRWSGPGDIEGDIPGTATRQLDMMATGIVHEAYQGTIKVLLNKLFNSPVGLRAKMLIDRLKLFTDQVDIEYVFLNQDILGHQSDGSKTSSVVYDVHRKKPILKGAPDPSGTGVLMVRRCMRCGSFNEDISVSPRDWPRQVAGLLARCVCDGHWALEPWERSGN</sequence>
<organism evidence="11 12">
    <name type="scientific">Capronia coronata CBS 617.96</name>
    <dbReference type="NCBI Taxonomy" id="1182541"/>
    <lineage>
        <taxon>Eukaryota</taxon>
        <taxon>Fungi</taxon>
        <taxon>Dikarya</taxon>
        <taxon>Ascomycota</taxon>
        <taxon>Pezizomycotina</taxon>
        <taxon>Eurotiomycetes</taxon>
        <taxon>Chaetothyriomycetidae</taxon>
        <taxon>Chaetothyriales</taxon>
        <taxon>Herpotrichiellaceae</taxon>
        <taxon>Capronia</taxon>
    </lineage>
</organism>
<comment type="subunit">
    <text evidence="9">Component of the Mediator complex.</text>
</comment>
<evidence type="ECO:0000313" key="12">
    <source>
        <dbReference type="Proteomes" id="UP000019484"/>
    </source>
</evidence>
<dbReference type="GO" id="GO:0016592">
    <property type="term" value="C:mediator complex"/>
    <property type="evidence" value="ECO:0007669"/>
    <property type="project" value="InterPro"/>
</dbReference>
<comment type="caution">
    <text evidence="11">The sequence shown here is derived from an EMBL/GenBank/DDBJ whole genome shotgun (WGS) entry which is preliminary data.</text>
</comment>
<protein>
    <recommendedName>
        <fullName evidence="3 9">Mediator of RNA polymerase II transcription subunit 16</fullName>
    </recommendedName>
    <alternativeName>
        <fullName evidence="8 9">Mediator complex subunit 16</fullName>
    </alternativeName>
</protein>